<dbReference type="GO" id="GO:0015031">
    <property type="term" value="P:protein transport"/>
    <property type="evidence" value="ECO:0007669"/>
    <property type="project" value="UniProtKB-KW"/>
</dbReference>
<dbReference type="EMBL" id="JXYQ01000074">
    <property type="protein sequence ID" value="KJA09047.1"/>
    <property type="molecule type" value="Genomic_DNA"/>
</dbReference>
<evidence type="ECO:0000256" key="1">
    <source>
        <dbReference type="ARBA" id="ARBA00003041"/>
    </source>
</evidence>
<dbReference type="Proteomes" id="UP000032566">
    <property type="component" value="Unassembled WGS sequence"/>
</dbReference>
<dbReference type="Pfam" id="PF02108">
    <property type="entry name" value="FliH"/>
    <property type="match status" value="1"/>
</dbReference>
<dbReference type="InterPro" id="IPR018035">
    <property type="entry name" value="Flagellar_FliH/T3SS_HrpE"/>
</dbReference>
<keyword evidence="10" id="KW-1185">Reference proteome</keyword>
<evidence type="ECO:0000256" key="6">
    <source>
        <dbReference type="ARBA" id="ARBA00022927"/>
    </source>
</evidence>
<dbReference type="RefSeq" id="WP_205621156.1">
    <property type="nucleotide sequence ID" value="NZ_JXYQ01000074.1"/>
</dbReference>
<comment type="similarity">
    <text evidence="2">Belongs to the FliH family.</text>
</comment>
<evidence type="ECO:0000256" key="5">
    <source>
        <dbReference type="ARBA" id="ARBA00022795"/>
    </source>
</evidence>
<evidence type="ECO:0000256" key="2">
    <source>
        <dbReference type="ARBA" id="ARBA00006602"/>
    </source>
</evidence>
<comment type="function">
    <text evidence="1">Needed for flagellar regrowth and assembly.</text>
</comment>
<keyword evidence="7" id="KW-1006">Bacterial flagellum protein export</keyword>
<feature type="domain" description="Flagellar assembly protein FliH/Type III secretion system HrpE" evidence="8">
    <location>
        <begin position="101"/>
        <end position="224"/>
    </location>
</feature>
<dbReference type="InterPro" id="IPR051472">
    <property type="entry name" value="T3SS_Stator/FliH"/>
</dbReference>
<evidence type="ECO:0000256" key="3">
    <source>
        <dbReference type="ARBA" id="ARBA00016507"/>
    </source>
</evidence>
<keyword evidence="9" id="KW-0966">Cell projection</keyword>
<keyword evidence="4" id="KW-0813">Transport</keyword>
<evidence type="ECO:0000256" key="4">
    <source>
        <dbReference type="ARBA" id="ARBA00022448"/>
    </source>
</evidence>
<keyword evidence="9" id="KW-0282">Flagellum</keyword>
<dbReference type="AlphaFoldDB" id="A0A0D7K4Z4"/>
<gene>
    <name evidence="9" type="ORF">RP29_18610</name>
</gene>
<proteinExistence type="inferred from homology"/>
<evidence type="ECO:0000313" key="9">
    <source>
        <dbReference type="EMBL" id="KJA09047.1"/>
    </source>
</evidence>
<name>A0A0D7K4Z4_9BURK</name>
<dbReference type="PANTHER" id="PTHR34982:SF1">
    <property type="entry name" value="FLAGELLAR ASSEMBLY PROTEIN FLIH"/>
    <property type="match status" value="1"/>
</dbReference>
<evidence type="ECO:0000313" key="10">
    <source>
        <dbReference type="Proteomes" id="UP000032566"/>
    </source>
</evidence>
<dbReference type="PATRIC" id="fig|80878.5.peg.3690"/>
<organism evidence="9 10">
    <name type="scientific">Acidovorax temperans</name>
    <dbReference type="NCBI Taxonomy" id="80878"/>
    <lineage>
        <taxon>Bacteria</taxon>
        <taxon>Pseudomonadati</taxon>
        <taxon>Pseudomonadota</taxon>
        <taxon>Betaproteobacteria</taxon>
        <taxon>Burkholderiales</taxon>
        <taxon>Comamonadaceae</taxon>
        <taxon>Acidovorax</taxon>
    </lineage>
</organism>
<evidence type="ECO:0000259" key="8">
    <source>
        <dbReference type="Pfam" id="PF02108"/>
    </source>
</evidence>
<reference evidence="9 10" key="1">
    <citation type="submission" date="2014-12" db="EMBL/GenBank/DDBJ databases">
        <title>Isolation of bacteria from lake water.</title>
        <authorList>
            <person name="Sheng K.-Y."/>
            <person name="Chin P.-S."/>
            <person name="Chan K.-G."/>
            <person name="Tan G.S."/>
        </authorList>
    </citation>
    <scope>NUCLEOTIDE SEQUENCE [LARGE SCALE GENOMIC DNA]</scope>
    <source>
        <strain evidence="9 10">KY4</strain>
    </source>
</reference>
<evidence type="ECO:0000256" key="7">
    <source>
        <dbReference type="ARBA" id="ARBA00023225"/>
    </source>
</evidence>
<dbReference type="STRING" id="80878.RP29_18610"/>
<dbReference type="GO" id="GO:0044781">
    <property type="term" value="P:bacterial-type flagellum organization"/>
    <property type="evidence" value="ECO:0007669"/>
    <property type="project" value="UniProtKB-KW"/>
</dbReference>
<sequence length="247" mass="26698">MMPSSNHRHYSRFIPSEEVGAVTQWKFGAVDGSDLLPPEPEPEPVALQEEPVFDEAAQLALVQQACDDAYAKGFAQGQAETALEWQRRMDDYVAQQGHELAQSLLAVSRSMESSLAGIQQQMAQDVLALACDIARQVVRQELSCNPQVLLPAVREAVSMLIAEGRPAVVRLNPADLAAVQQPLQAMTESASVQWLPDAAVPSGDCLVESGGTVVDASVSKRWERAVAALGLQSPWQEAKQEDDSHGD</sequence>
<comment type="caution">
    <text evidence="9">The sequence shown here is derived from an EMBL/GenBank/DDBJ whole genome shotgun (WGS) entry which is preliminary data.</text>
</comment>
<keyword evidence="5" id="KW-1005">Bacterial flagellum biogenesis</keyword>
<keyword evidence="9" id="KW-0969">Cilium</keyword>
<dbReference type="GO" id="GO:0005829">
    <property type="term" value="C:cytosol"/>
    <property type="evidence" value="ECO:0007669"/>
    <property type="project" value="TreeGrafter"/>
</dbReference>
<keyword evidence="6" id="KW-0653">Protein transport</keyword>
<protein>
    <recommendedName>
        <fullName evidence="3">Flagellar assembly protein FliH</fullName>
    </recommendedName>
</protein>
<accession>A0A0D7K4Z4</accession>
<dbReference type="PANTHER" id="PTHR34982">
    <property type="entry name" value="YOP PROTEINS TRANSLOCATION PROTEIN L"/>
    <property type="match status" value="1"/>
</dbReference>